<dbReference type="Proteomes" id="UP001066276">
    <property type="component" value="Chromosome 3_2"/>
</dbReference>
<evidence type="ECO:0000313" key="1">
    <source>
        <dbReference type="EMBL" id="KAJ1175189.1"/>
    </source>
</evidence>
<keyword evidence="2" id="KW-1185">Reference proteome</keyword>
<reference evidence="1" key="1">
    <citation type="journal article" date="2022" name="bioRxiv">
        <title>Sequencing and chromosome-scale assembly of the giantPleurodeles waltlgenome.</title>
        <authorList>
            <person name="Brown T."/>
            <person name="Elewa A."/>
            <person name="Iarovenko S."/>
            <person name="Subramanian E."/>
            <person name="Araus A.J."/>
            <person name="Petzold A."/>
            <person name="Susuki M."/>
            <person name="Suzuki K.-i.T."/>
            <person name="Hayashi T."/>
            <person name="Toyoda A."/>
            <person name="Oliveira C."/>
            <person name="Osipova E."/>
            <person name="Leigh N.D."/>
            <person name="Simon A."/>
            <person name="Yun M.H."/>
        </authorList>
    </citation>
    <scope>NUCLEOTIDE SEQUENCE</scope>
    <source>
        <strain evidence="1">20211129_DDA</strain>
        <tissue evidence="1">Liver</tissue>
    </source>
</reference>
<evidence type="ECO:0000313" key="2">
    <source>
        <dbReference type="Proteomes" id="UP001066276"/>
    </source>
</evidence>
<organism evidence="1 2">
    <name type="scientific">Pleurodeles waltl</name>
    <name type="common">Iberian ribbed newt</name>
    <dbReference type="NCBI Taxonomy" id="8319"/>
    <lineage>
        <taxon>Eukaryota</taxon>
        <taxon>Metazoa</taxon>
        <taxon>Chordata</taxon>
        <taxon>Craniata</taxon>
        <taxon>Vertebrata</taxon>
        <taxon>Euteleostomi</taxon>
        <taxon>Amphibia</taxon>
        <taxon>Batrachia</taxon>
        <taxon>Caudata</taxon>
        <taxon>Salamandroidea</taxon>
        <taxon>Salamandridae</taxon>
        <taxon>Pleurodelinae</taxon>
        <taxon>Pleurodeles</taxon>
    </lineage>
</organism>
<name>A0AAV7TF53_PLEWA</name>
<dbReference type="AlphaFoldDB" id="A0AAV7TF53"/>
<feature type="non-terminal residue" evidence="1">
    <location>
        <position position="1"/>
    </location>
</feature>
<dbReference type="EMBL" id="JANPWB010000006">
    <property type="protein sequence ID" value="KAJ1175189.1"/>
    <property type="molecule type" value="Genomic_DNA"/>
</dbReference>
<feature type="non-terminal residue" evidence="1">
    <location>
        <position position="61"/>
    </location>
</feature>
<sequence length="61" mass="7148">WVLTFTCSQGTDDFADLLSRMQQQDHEWELLTQVLLPQFFRWGFPQIGLFATTQNAQTFPP</sequence>
<comment type="caution">
    <text evidence="1">The sequence shown here is derived from an EMBL/GenBank/DDBJ whole genome shotgun (WGS) entry which is preliminary data.</text>
</comment>
<protein>
    <submittedName>
        <fullName evidence="1">Uncharacterized protein</fullName>
    </submittedName>
</protein>
<proteinExistence type="predicted"/>
<gene>
    <name evidence="1" type="ORF">NDU88_000480</name>
</gene>
<accession>A0AAV7TF53</accession>